<keyword evidence="5 12" id="KW-1133">Transmembrane helix</keyword>
<evidence type="ECO:0000256" key="2">
    <source>
        <dbReference type="ARBA" id="ARBA00004141"/>
    </source>
</evidence>
<feature type="transmembrane region" description="Helical" evidence="12">
    <location>
        <begin position="20"/>
        <end position="41"/>
    </location>
</feature>
<keyword evidence="14" id="KW-1185">Reference proteome</keyword>
<name>A0ABS9WCP6_9PROT</name>
<accession>A0ABS9WCP6</accession>
<dbReference type="PANTHER" id="PTHR23289">
    <property type="entry name" value="CYTOCHROME C OXIDASE ASSEMBLY PROTEIN COX15"/>
    <property type="match status" value="1"/>
</dbReference>
<evidence type="ECO:0000256" key="3">
    <source>
        <dbReference type="ARBA" id="ARBA00022692"/>
    </source>
</evidence>
<comment type="similarity">
    <text evidence="12">Belongs to the COX15/CtaA family. Type 2 subfamily.</text>
</comment>
<dbReference type="Proteomes" id="UP001201985">
    <property type="component" value="Unassembled WGS sequence"/>
</dbReference>
<dbReference type="PANTHER" id="PTHR23289:SF2">
    <property type="entry name" value="CYTOCHROME C OXIDASE ASSEMBLY PROTEIN COX15 HOMOLOG"/>
    <property type="match status" value="1"/>
</dbReference>
<organism evidence="13 14">
    <name type="scientific">Teichococcus vastitatis</name>
    <dbReference type="NCBI Taxonomy" id="2307076"/>
    <lineage>
        <taxon>Bacteria</taxon>
        <taxon>Pseudomonadati</taxon>
        <taxon>Pseudomonadota</taxon>
        <taxon>Alphaproteobacteria</taxon>
        <taxon>Acetobacterales</taxon>
        <taxon>Roseomonadaceae</taxon>
        <taxon>Roseomonas</taxon>
    </lineage>
</organism>
<evidence type="ECO:0000256" key="12">
    <source>
        <dbReference type="HAMAP-Rule" id="MF_01665"/>
    </source>
</evidence>
<comment type="cofactor">
    <cofactor evidence="1 12">
        <name>heme b</name>
        <dbReference type="ChEBI" id="CHEBI:60344"/>
    </cofactor>
</comment>
<feature type="transmembrane region" description="Helical" evidence="12">
    <location>
        <begin position="135"/>
        <end position="157"/>
    </location>
</feature>
<evidence type="ECO:0000256" key="9">
    <source>
        <dbReference type="ARBA" id="ARBA00023136"/>
    </source>
</evidence>
<dbReference type="RefSeq" id="WP_241794064.1">
    <property type="nucleotide sequence ID" value="NZ_JALBUU010000125.1"/>
</dbReference>
<comment type="caution">
    <text evidence="13">The sequence shown here is derived from an EMBL/GenBank/DDBJ whole genome shotgun (WGS) entry which is preliminary data.</text>
</comment>
<feature type="transmembrane region" description="Helical" evidence="12">
    <location>
        <begin position="272"/>
        <end position="289"/>
    </location>
</feature>
<dbReference type="HAMAP" id="MF_01665">
    <property type="entry name" value="HemeA_synth_type2"/>
    <property type="match status" value="1"/>
</dbReference>
<feature type="transmembrane region" description="Helical" evidence="12">
    <location>
        <begin position="169"/>
        <end position="191"/>
    </location>
</feature>
<dbReference type="Pfam" id="PF02628">
    <property type="entry name" value="COX15-CtaA"/>
    <property type="match status" value="1"/>
</dbReference>
<comment type="catalytic activity">
    <reaction evidence="11">
        <text>Fe(II)-heme o + 2 A + H2O = Fe(II)-heme a + 2 AH2</text>
        <dbReference type="Rhea" id="RHEA:63388"/>
        <dbReference type="ChEBI" id="CHEBI:13193"/>
        <dbReference type="ChEBI" id="CHEBI:15377"/>
        <dbReference type="ChEBI" id="CHEBI:17499"/>
        <dbReference type="ChEBI" id="CHEBI:60530"/>
        <dbReference type="ChEBI" id="CHEBI:61715"/>
        <dbReference type="EC" id="1.17.99.9"/>
    </reaction>
    <physiologicalReaction direction="left-to-right" evidence="11">
        <dbReference type="Rhea" id="RHEA:63389"/>
    </physiologicalReaction>
</comment>
<evidence type="ECO:0000313" key="13">
    <source>
        <dbReference type="EMBL" id="MCI0757085.1"/>
    </source>
</evidence>
<evidence type="ECO:0000256" key="7">
    <source>
        <dbReference type="ARBA" id="ARBA00023004"/>
    </source>
</evidence>
<proteinExistence type="inferred from homology"/>
<sequence length="361" mass="39184">MPFDPHLPIRNQLRADRRAVGWWLLGVAFMIWVMVALGGATRLTGSGLSIMEWAPLSGALPPLSEAEWRRLYDLYRTIPQYELVNQGFGLEGFKQIFWLEWTHRLWGRLIGLAFLVPLVWFWLRGRIPAGLKPRLVLLFLLGGAQGAVGWFMVASGFEADRTAVSPYRLVVHLGLALLLYGVVLWTALGLFRPDRDAPPHPAGLRRLVHGTAGLLVLAMLAGGFTAGIHAGFAYNTFPLMEGRLVPEGYAQLSPFLRNFTANIAAVQFNHRLLASLAGIAALAAAAWGARALPAGFARNSLLVLGGVVALQYGLGVATLLLVVPAWLGTLHQTVAVGVLTAALAALHALRRPRATARRLAP</sequence>
<evidence type="ECO:0000256" key="4">
    <source>
        <dbReference type="ARBA" id="ARBA00022723"/>
    </source>
</evidence>
<keyword evidence="6 12" id="KW-0560">Oxidoreductase</keyword>
<keyword evidence="12" id="KW-1003">Cell membrane</keyword>
<feature type="transmembrane region" description="Helical" evidence="12">
    <location>
        <begin position="105"/>
        <end position="123"/>
    </location>
</feature>
<feature type="binding site" description="axial binding residue" evidence="12">
    <location>
        <position position="331"/>
    </location>
    <ligand>
        <name>heme</name>
        <dbReference type="ChEBI" id="CHEBI:30413"/>
    </ligand>
    <ligandPart>
        <name>Fe</name>
        <dbReference type="ChEBI" id="CHEBI:18248"/>
    </ligandPart>
</feature>
<feature type="transmembrane region" description="Helical" evidence="12">
    <location>
        <begin position="212"/>
        <end position="234"/>
    </location>
</feature>
<keyword evidence="4 12" id="KW-0479">Metal-binding</keyword>
<dbReference type="InterPro" id="IPR003780">
    <property type="entry name" value="COX15/CtaA_fam"/>
</dbReference>
<keyword evidence="8 12" id="KW-0350">Heme biosynthesis</keyword>
<feature type="transmembrane region" description="Helical" evidence="12">
    <location>
        <begin position="301"/>
        <end position="323"/>
    </location>
</feature>
<gene>
    <name evidence="12" type="primary">ctaA</name>
    <name evidence="13" type="ORF">MON41_25975</name>
</gene>
<feature type="binding site" description="axial binding residue" evidence="12">
    <location>
        <position position="270"/>
    </location>
    <ligand>
        <name>heme</name>
        <dbReference type="ChEBI" id="CHEBI:30413"/>
    </ligand>
    <ligandPart>
        <name>Fe</name>
        <dbReference type="ChEBI" id="CHEBI:18248"/>
    </ligandPart>
</feature>
<comment type="function">
    <text evidence="12">Catalyzes the conversion of heme O to heme A by two successive hydroxylations of the methyl group at C8. The first hydroxylation forms heme I, the second hydroxylation results in an unstable dihydroxymethyl group, which spontaneously dehydrates, resulting in the formyl group of heme A.</text>
</comment>
<comment type="subunit">
    <text evidence="12">Interacts with CtaB.</text>
</comment>
<reference evidence="13 14" key="1">
    <citation type="submission" date="2022-03" db="EMBL/GenBank/DDBJ databases">
        <title>Complete genome analysis of Roseomonas KG 17.1 : a prolific producer of plant growth promoters.</title>
        <authorList>
            <person name="Saadouli I."/>
            <person name="Najjari A."/>
            <person name="Mosbah A."/>
            <person name="Ouzari H.I."/>
        </authorList>
    </citation>
    <scope>NUCLEOTIDE SEQUENCE [LARGE SCALE GENOMIC DNA]</scope>
    <source>
        <strain evidence="13 14">KG17-1</strain>
    </source>
</reference>
<evidence type="ECO:0000256" key="11">
    <source>
        <dbReference type="ARBA" id="ARBA00048044"/>
    </source>
</evidence>
<comment type="pathway">
    <text evidence="10 12">Porphyrin-containing compound metabolism; heme A biosynthesis; heme A from heme O: step 1/1.</text>
</comment>
<evidence type="ECO:0000256" key="5">
    <source>
        <dbReference type="ARBA" id="ARBA00022989"/>
    </source>
</evidence>
<evidence type="ECO:0000313" key="14">
    <source>
        <dbReference type="Proteomes" id="UP001201985"/>
    </source>
</evidence>
<feature type="transmembrane region" description="Helical" evidence="12">
    <location>
        <begin position="329"/>
        <end position="349"/>
    </location>
</feature>
<dbReference type="EC" id="1.17.99.9" evidence="12"/>
<dbReference type="InterPro" id="IPR023754">
    <property type="entry name" value="HemeA_Synthase_type2"/>
</dbReference>
<protein>
    <recommendedName>
        <fullName evidence="12">Heme A synthase</fullName>
        <shortName evidence="12">HAS</shortName>
        <ecNumber evidence="12">1.17.99.9</ecNumber>
    </recommendedName>
    <alternativeName>
        <fullName evidence="12">Cytochrome aa3-controlling protein</fullName>
    </alternativeName>
</protein>
<keyword evidence="9 12" id="KW-0472">Membrane</keyword>
<evidence type="ECO:0000256" key="10">
    <source>
        <dbReference type="ARBA" id="ARBA00044501"/>
    </source>
</evidence>
<evidence type="ECO:0000256" key="6">
    <source>
        <dbReference type="ARBA" id="ARBA00023002"/>
    </source>
</evidence>
<comment type="subcellular location">
    <subcellularLocation>
        <location evidence="12">Cell membrane</location>
        <topology evidence="12">Multi-pass membrane protein</topology>
    </subcellularLocation>
    <subcellularLocation>
        <location evidence="2">Membrane</location>
        <topology evidence="2">Multi-pass membrane protein</topology>
    </subcellularLocation>
</comment>
<evidence type="ECO:0000256" key="8">
    <source>
        <dbReference type="ARBA" id="ARBA00023133"/>
    </source>
</evidence>
<dbReference type="EMBL" id="JALBUU010000125">
    <property type="protein sequence ID" value="MCI0757085.1"/>
    <property type="molecule type" value="Genomic_DNA"/>
</dbReference>
<keyword evidence="3 12" id="KW-0812">Transmembrane</keyword>
<keyword evidence="7 12" id="KW-0408">Iron</keyword>
<evidence type="ECO:0000256" key="1">
    <source>
        <dbReference type="ARBA" id="ARBA00001970"/>
    </source>
</evidence>